<reference evidence="1 2" key="1">
    <citation type="submission" date="2019-06" db="EMBL/GenBank/DDBJ databases">
        <title>Genome Sequence of the Brown Rot Fungal Pathogen Monilinia laxa.</title>
        <authorList>
            <person name="De Miccolis Angelini R.M."/>
            <person name="Landi L."/>
            <person name="Abate D."/>
            <person name="Pollastro S."/>
            <person name="Romanazzi G."/>
            <person name="Faretra F."/>
        </authorList>
    </citation>
    <scope>NUCLEOTIDE SEQUENCE [LARGE SCALE GENOMIC DNA]</scope>
    <source>
        <strain evidence="1 2">Mlax316</strain>
    </source>
</reference>
<dbReference type="EMBL" id="VIGI01000010">
    <property type="protein sequence ID" value="KAB8295015.1"/>
    <property type="molecule type" value="Genomic_DNA"/>
</dbReference>
<proteinExistence type="predicted"/>
<keyword evidence="2" id="KW-1185">Reference proteome</keyword>
<name>A0A5N6JZQ1_MONLA</name>
<dbReference type="AlphaFoldDB" id="A0A5N6JZQ1"/>
<organism evidence="1 2">
    <name type="scientific">Monilinia laxa</name>
    <name type="common">Brown rot fungus</name>
    <name type="synonym">Sclerotinia laxa</name>
    <dbReference type="NCBI Taxonomy" id="61186"/>
    <lineage>
        <taxon>Eukaryota</taxon>
        <taxon>Fungi</taxon>
        <taxon>Dikarya</taxon>
        <taxon>Ascomycota</taxon>
        <taxon>Pezizomycotina</taxon>
        <taxon>Leotiomycetes</taxon>
        <taxon>Helotiales</taxon>
        <taxon>Sclerotiniaceae</taxon>
        <taxon>Monilinia</taxon>
    </lineage>
</organism>
<accession>A0A5N6JZQ1</accession>
<protein>
    <submittedName>
        <fullName evidence="1">Uncharacterized protein</fullName>
    </submittedName>
</protein>
<evidence type="ECO:0000313" key="2">
    <source>
        <dbReference type="Proteomes" id="UP000326757"/>
    </source>
</evidence>
<sequence length="140" mass="16155">MSAESIPMPKLHQIPNSVRIQKLASYPIKARFPFIPVLPKRRCHIDISTPQLRKNPAQTRKYIPHPAHIEKFSFLKKQINISYPQEDVCPPNRPAIHCSLLPAHSHPIQIDTFRTPLAYQCACTLYAGQERKKIRQKDVD</sequence>
<comment type="caution">
    <text evidence="1">The sequence shown here is derived from an EMBL/GenBank/DDBJ whole genome shotgun (WGS) entry which is preliminary data.</text>
</comment>
<evidence type="ECO:0000313" key="1">
    <source>
        <dbReference type="EMBL" id="KAB8295015.1"/>
    </source>
</evidence>
<dbReference type="Proteomes" id="UP000326757">
    <property type="component" value="Unassembled WGS sequence"/>
</dbReference>
<gene>
    <name evidence="1" type="ORF">EYC80_006962</name>
</gene>